<dbReference type="EMBL" id="KQ965762">
    <property type="protein sequence ID" value="KXS15365.1"/>
    <property type="molecule type" value="Genomic_DNA"/>
</dbReference>
<evidence type="ECO:0000313" key="2">
    <source>
        <dbReference type="EMBL" id="KXS15365.1"/>
    </source>
</evidence>
<dbReference type="AlphaFoldDB" id="A0A139AG09"/>
<sequence length="138" mass="14528">MSGNRASTRQPKRLVTSPSPTSHPTDPLPALPHPHCPHLHQPHPPQYATQAPITLPPSRSVKGTVPPRALSRRVGGVAGGSGWMAEGQTQTQAQAQGGNFLTHPGVQTVMRGERGEPGVETFGIQAREDAGDTGSGRR</sequence>
<evidence type="ECO:0000313" key="3">
    <source>
        <dbReference type="Proteomes" id="UP000070544"/>
    </source>
</evidence>
<protein>
    <submittedName>
        <fullName evidence="2">Uncharacterized protein</fullName>
    </submittedName>
</protein>
<gene>
    <name evidence="2" type="ORF">M427DRAFT_324121</name>
</gene>
<proteinExistence type="predicted"/>
<feature type="compositionally biased region" description="Low complexity" evidence="1">
    <location>
        <begin position="16"/>
        <end position="25"/>
    </location>
</feature>
<accession>A0A139AG09</accession>
<evidence type="ECO:0000256" key="1">
    <source>
        <dbReference type="SAM" id="MobiDB-lite"/>
    </source>
</evidence>
<organism evidence="2 3">
    <name type="scientific">Gonapodya prolifera (strain JEL478)</name>
    <name type="common">Monoblepharis prolifera</name>
    <dbReference type="NCBI Taxonomy" id="1344416"/>
    <lineage>
        <taxon>Eukaryota</taxon>
        <taxon>Fungi</taxon>
        <taxon>Fungi incertae sedis</taxon>
        <taxon>Chytridiomycota</taxon>
        <taxon>Chytridiomycota incertae sedis</taxon>
        <taxon>Monoblepharidomycetes</taxon>
        <taxon>Monoblepharidales</taxon>
        <taxon>Gonapodyaceae</taxon>
        <taxon>Gonapodya</taxon>
    </lineage>
</organism>
<name>A0A139AG09_GONPJ</name>
<dbReference type="Proteomes" id="UP000070544">
    <property type="component" value="Unassembled WGS sequence"/>
</dbReference>
<feature type="region of interest" description="Disordered" evidence="1">
    <location>
        <begin position="1"/>
        <end position="138"/>
    </location>
</feature>
<reference evidence="2 3" key="1">
    <citation type="journal article" date="2015" name="Genome Biol. Evol.">
        <title>Phylogenomic analyses indicate that early fungi evolved digesting cell walls of algal ancestors of land plants.</title>
        <authorList>
            <person name="Chang Y."/>
            <person name="Wang S."/>
            <person name="Sekimoto S."/>
            <person name="Aerts A.L."/>
            <person name="Choi C."/>
            <person name="Clum A."/>
            <person name="LaButti K.M."/>
            <person name="Lindquist E.A."/>
            <person name="Yee Ngan C."/>
            <person name="Ohm R.A."/>
            <person name="Salamov A.A."/>
            <person name="Grigoriev I.V."/>
            <person name="Spatafora J.W."/>
            <person name="Berbee M.L."/>
        </authorList>
    </citation>
    <scope>NUCLEOTIDE SEQUENCE [LARGE SCALE GENOMIC DNA]</scope>
    <source>
        <strain evidence="2 3">JEL478</strain>
    </source>
</reference>
<feature type="compositionally biased region" description="Low complexity" evidence="1">
    <location>
        <begin position="87"/>
        <end position="98"/>
    </location>
</feature>
<keyword evidence="3" id="KW-1185">Reference proteome</keyword>